<keyword evidence="8" id="KW-0808">Transferase</keyword>
<accession>A0A510UGK9</accession>
<dbReference type="InterPro" id="IPR017850">
    <property type="entry name" value="Alkaline_phosphatase_core_sf"/>
</dbReference>
<comment type="caution">
    <text evidence="8">The sequence shown here is derived from an EMBL/GenBank/DDBJ whole genome shotgun (WGS) entry which is preliminary data.</text>
</comment>
<proteinExistence type="predicted"/>
<dbReference type="InterPro" id="IPR050448">
    <property type="entry name" value="OpgB/LTA_synthase_biosynth"/>
</dbReference>
<feature type="domain" description="Sulfatase N-terminal" evidence="7">
    <location>
        <begin position="279"/>
        <end position="567"/>
    </location>
</feature>
<keyword evidence="4 6" id="KW-1133">Transmembrane helix</keyword>
<dbReference type="RefSeq" id="WP_146863777.1">
    <property type="nucleotide sequence ID" value="NZ_BJTZ01000008.1"/>
</dbReference>
<dbReference type="AlphaFoldDB" id="A0A510UGK9"/>
<dbReference type="Pfam" id="PF00884">
    <property type="entry name" value="Sulfatase"/>
    <property type="match status" value="1"/>
</dbReference>
<feature type="transmembrane region" description="Helical" evidence="6">
    <location>
        <begin position="53"/>
        <end position="78"/>
    </location>
</feature>
<feature type="transmembrane region" description="Helical" evidence="6">
    <location>
        <begin position="12"/>
        <end position="33"/>
    </location>
</feature>
<dbReference type="Proteomes" id="UP000321787">
    <property type="component" value="Unassembled WGS sequence"/>
</dbReference>
<name>A0A510UGK9_ALIFS</name>
<evidence type="ECO:0000313" key="9">
    <source>
        <dbReference type="Proteomes" id="UP000321787"/>
    </source>
</evidence>
<evidence type="ECO:0000256" key="2">
    <source>
        <dbReference type="ARBA" id="ARBA00022475"/>
    </source>
</evidence>
<comment type="subcellular location">
    <subcellularLocation>
        <location evidence="1">Cell membrane</location>
        <topology evidence="1">Multi-pass membrane protein</topology>
    </subcellularLocation>
</comment>
<dbReference type="Gene3D" id="3.40.720.10">
    <property type="entry name" value="Alkaline Phosphatase, subunit A"/>
    <property type="match status" value="1"/>
</dbReference>
<evidence type="ECO:0000256" key="4">
    <source>
        <dbReference type="ARBA" id="ARBA00022989"/>
    </source>
</evidence>
<organism evidence="8 9">
    <name type="scientific">Aliivibrio fischeri</name>
    <name type="common">Vibrio fischeri</name>
    <dbReference type="NCBI Taxonomy" id="668"/>
    <lineage>
        <taxon>Bacteria</taxon>
        <taxon>Pseudomonadati</taxon>
        <taxon>Pseudomonadota</taxon>
        <taxon>Gammaproteobacteria</taxon>
        <taxon>Vibrionales</taxon>
        <taxon>Vibrionaceae</taxon>
        <taxon>Aliivibrio</taxon>
    </lineage>
</organism>
<dbReference type="CDD" id="cd16015">
    <property type="entry name" value="LTA_synthase"/>
    <property type="match status" value="1"/>
</dbReference>
<evidence type="ECO:0000256" key="3">
    <source>
        <dbReference type="ARBA" id="ARBA00022692"/>
    </source>
</evidence>
<feature type="transmembrane region" description="Helical" evidence="6">
    <location>
        <begin position="144"/>
        <end position="162"/>
    </location>
</feature>
<evidence type="ECO:0000313" key="8">
    <source>
        <dbReference type="EMBL" id="GEK13723.1"/>
    </source>
</evidence>
<dbReference type="EMBL" id="BJTZ01000008">
    <property type="protein sequence ID" value="GEK13723.1"/>
    <property type="molecule type" value="Genomic_DNA"/>
</dbReference>
<evidence type="ECO:0000256" key="1">
    <source>
        <dbReference type="ARBA" id="ARBA00004651"/>
    </source>
</evidence>
<feature type="transmembrane region" description="Helical" evidence="6">
    <location>
        <begin position="90"/>
        <end position="112"/>
    </location>
</feature>
<gene>
    <name evidence="8" type="ORF">AFI02nite_17590</name>
</gene>
<dbReference type="PANTHER" id="PTHR47371">
    <property type="entry name" value="LIPOTEICHOIC ACID SYNTHASE"/>
    <property type="match status" value="1"/>
</dbReference>
<dbReference type="InterPro" id="IPR000917">
    <property type="entry name" value="Sulfatase_N"/>
</dbReference>
<dbReference type="PANTHER" id="PTHR47371:SF3">
    <property type="entry name" value="PHOSPHOGLYCEROL TRANSFERASE I"/>
    <property type="match status" value="1"/>
</dbReference>
<keyword evidence="2" id="KW-1003">Cell membrane</keyword>
<keyword evidence="5 6" id="KW-0472">Membrane</keyword>
<evidence type="ECO:0000256" key="6">
    <source>
        <dbReference type="SAM" id="Phobius"/>
    </source>
</evidence>
<evidence type="ECO:0000259" key="7">
    <source>
        <dbReference type="Pfam" id="PF00884"/>
    </source>
</evidence>
<dbReference type="SUPFAM" id="SSF53649">
    <property type="entry name" value="Alkaline phosphatase-like"/>
    <property type="match status" value="1"/>
</dbReference>
<dbReference type="GO" id="GO:0005886">
    <property type="term" value="C:plasma membrane"/>
    <property type="evidence" value="ECO:0007669"/>
    <property type="project" value="UniProtKB-SubCell"/>
</dbReference>
<protein>
    <submittedName>
        <fullName evidence="8">Phosphoglycerol transferase</fullName>
    </submittedName>
</protein>
<dbReference type="GO" id="GO:0016740">
    <property type="term" value="F:transferase activity"/>
    <property type="evidence" value="ECO:0007669"/>
    <property type="project" value="UniProtKB-KW"/>
</dbReference>
<sequence length="660" mass="74534">MFQKNSKALYPVVWLSLLSFTAILMFGRLNFILQYANFDILEAIPNDLFNSLFIGFRFDLKVAAIAYAPIFLIGLLTANTRFFSKVLNAFVPYTFIVSFIAISVTTANFFYYQTYGNSFDIFVFGLMEDDTAAVIDILWKDYPILSSAIFSLFVAIASTLLCKKYVHHFLNKAYSTQSTLKCTLVVIANILVYFVIARGSIGTFPLKKYHANVSNYEVLNQATPNAILALNWANSDHKKDAKFHKVSFNEYTSQMEKVLHQSDAKYTTPANPYLEKNPPNVVFALMESMGTNLLLEDGNGTDLLGALRPHMQSDFHFNRFTSGTGGTINSIVMMLFHSNVNSISHSSAQKTPLFGSAFLPYKNAGYDVVYITGGSPNWRNLKYYMPYQGVDAFYDEVDIKKAFPEAEKLSSTWGVPDEFAFKFAEKILAESEKPMMLMIQTETNHPPYKVPENYEVKPIQVSQYAMDKMGLDKTESEKIYGTYQYSSNALGEFVDSIKASSLKSKTIISASGDHRLRNYSIEFPKDLGFARAVPFYLYVPEAILEHTSYKFEKERIGSHRDIFPTLYAFSLSNQNYYSLGGRNLLQVNDIENPVAFNGNVTYTQNGVFNNSTPDVIYPWADSASLTIKPTAIVNPDKSIQKDYSHLQTLFLNAQIKGFTE</sequence>
<feature type="transmembrane region" description="Helical" evidence="6">
    <location>
        <begin position="182"/>
        <end position="201"/>
    </location>
</feature>
<evidence type="ECO:0000256" key="5">
    <source>
        <dbReference type="ARBA" id="ARBA00023136"/>
    </source>
</evidence>
<keyword evidence="3 6" id="KW-0812">Transmembrane</keyword>
<reference evidence="8 9" key="1">
    <citation type="submission" date="2019-07" db="EMBL/GenBank/DDBJ databases">
        <title>Whole genome shotgun sequence of Aliivibrio fischeri NBRC 101058.</title>
        <authorList>
            <person name="Hosoyama A."/>
            <person name="Uohara A."/>
            <person name="Ohji S."/>
            <person name="Ichikawa N."/>
        </authorList>
    </citation>
    <scope>NUCLEOTIDE SEQUENCE [LARGE SCALE GENOMIC DNA]</scope>
    <source>
        <strain evidence="8 9">NBRC 101058</strain>
    </source>
</reference>